<dbReference type="Gene3D" id="3.40.50.2000">
    <property type="entry name" value="Glycogen Phosphorylase B"/>
    <property type="match status" value="2"/>
</dbReference>
<dbReference type="PANTHER" id="PTHR45947">
    <property type="entry name" value="SULFOQUINOVOSYL TRANSFERASE SQD2"/>
    <property type="match status" value="1"/>
</dbReference>
<feature type="domain" description="Glycosyl transferase family 1" evidence="1">
    <location>
        <begin position="178"/>
        <end position="343"/>
    </location>
</feature>
<evidence type="ECO:0000313" key="3">
    <source>
        <dbReference type="Proteomes" id="UP000252107"/>
    </source>
</evidence>
<reference evidence="2" key="1">
    <citation type="submission" date="2016-04" db="EMBL/GenBank/DDBJ databases">
        <authorList>
            <person name="Tabuchi Yagui T.R."/>
        </authorList>
    </citation>
    <scope>NUCLEOTIDE SEQUENCE [LARGE SCALE GENOMIC DNA]</scope>
    <source>
        <strain evidence="2">NIES-26</strain>
    </source>
</reference>
<name>A0A367Q2K9_9NOSO</name>
<dbReference type="GO" id="GO:0016757">
    <property type="term" value="F:glycosyltransferase activity"/>
    <property type="evidence" value="ECO:0007669"/>
    <property type="project" value="InterPro"/>
</dbReference>
<dbReference type="Proteomes" id="UP000252107">
    <property type="component" value="Unassembled WGS sequence"/>
</dbReference>
<protein>
    <recommendedName>
        <fullName evidence="1">Glycosyl transferase family 1 domain-containing protein</fullName>
    </recommendedName>
</protein>
<dbReference type="InterPro" id="IPR001296">
    <property type="entry name" value="Glyco_trans_1"/>
</dbReference>
<keyword evidence="3" id="KW-1185">Reference proteome</keyword>
<dbReference type="SUPFAM" id="SSF53756">
    <property type="entry name" value="UDP-Glycosyltransferase/glycogen phosphorylase"/>
    <property type="match status" value="1"/>
</dbReference>
<evidence type="ECO:0000259" key="1">
    <source>
        <dbReference type="Pfam" id="PF00534"/>
    </source>
</evidence>
<accession>A0A367Q2K9</accession>
<organism evidence="2 3">
    <name type="scientific">Nostoc minutum NIES-26</name>
    <dbReference type="NCBI Taxonomy" id="1844469"/>
    <lineage>
        <taxon>Bacteria</taxon>
        <taxon>Bacillati</taxon>
        <taxon>Cyanobacteriota</taxon>
        <taxon>Cyanophyceae</taxon>
        <taxon>Nostocales</taxon>
        <taxon>Nostocaceae</taxon>
        <taxon>Nostoc</taxon>
    </lineage>
</organism>
<proteinExistence type="predicted"/>
<evidence type="ECO:0000313" key="2">
    <source>
        <dbReference type="EMBL" id="RCJ18255.1"/>
    </source>
</evidence>
<gene>
    <name evidence="2" type="ORF">A6770_06685</name>
</gene>
<sequence length="373" mass="42648">MKILNLIQCLNLGGMEQASYILMKETQGKVIDWQVQSVTPVGMGKDILSSLNIPIYDNPYKGKFGYKSHLSLKKKVNNFSGDIILVTGPTLTSCMSVKSHPCTKKVLSIHFCHKKGFLNLLKWKAFYQNFHNDYQAIIYHSPYILEEAIKIAPQIQHKFHLIENCIQRCSATTVSEKNISRQHLGIPADSFIIGNAGWLIERKRFDIFLEVCAQLSKHLSNDRKQLIFLIAGDGPLRGELEVLASSLNISEQVKWIGWQKDLSHFYQSLDLLLFNSDSDAFGRTVLEAMGYGVPVVASVVEGGTDAVLFHKNNGYLIQEHNIQQMTEYCLNLIYDNKTYEQFQIRSLDLIENRFTTEKFIQKYLDIFIQILKD</sequence>
<comment type="caution">
    <text evidence="2">The sequence shown here is derived from an EMBL/GenBank/DDBJ whole genome shotgun (WGS) entry which is preliminary data.</text>
</comment>
<dbReference type="Pfam" id="PF00534">
    <property type="entry name" value="Glycos_transf_1"/>
    <property type="match status" value="1"/>
</dbReference>
<dbReference type="InterPro" id="IPR050194">
    <property type="entry name" value="Glycosyltransferase_grp1"/>
</dbReference>
<dbReference type="AlphaFoldDB" id="A0A367Q2K9"/>
<dbReference type="EMBL" id="LXQD01000350">
    <property type="protein sequence ID" value="RCJ18255.1"/>
    <property type="molecule type" value="Genomic_DNA"/>
</dbReference>
<dbReference type="PANTHER" id="PTHR45947:SF3">
    <property type="entry name" value="SULFOQUINOVOSYL TRANSFERASE SQD2"/>
    <property type="match status" value="1"/>
</dbReference>